<feature type="compositionally biased region" description="Polar residues" evidence="1">
    <location>
        <begin position="140"/>
        <end position="149"/>
    </location>
</feature>
<dbReference type="EMBL" id="GL988045">
    <property type="protein sequence ID" value="EGS18961.1"/>
    <property type="molecule type" value="Genomic_DNA"/>
</dbReference>
<feature type="compositionally biased region" description="Low complexity" evidence="1">
    <location>
        <begin position="116"/>
        <end position="129"/>
    </location>
</feature>
<name>G0SC35_CHATD</name>
<evidence type="ECO:0000313" key="2">
    <source>
        <dbReference type="EMBL" id="EGS18961.1"/>
    </source>
</evidence>
<proteinExistence type="predicted"/>
<reference evidence="2 3" key="1">
    <citation type="journal article" date="2011" name="Cell">
        <title>Insight into structure and assembly of the nuclear pore complex by utilizing the genome of a eukaryotic thermophile.</title>
        <authorList>
            <person name="Amlacher S."/>
            <person name="Sarges P."/>
            <person name="Flemming D."/>
            <person name="van Noort V."/>
            <person name="Kunze R."/>
            <person name="Devos D.P."/>
            <person name="Arumugam M."/>
            <person name="Bork P."/>
            <person name="Hurt E."/>
        </authorList>
    </citation>
    <scope>NUCLEOTIDE SEQUENCE [LARGE SCALE GENOMIC DNA]</scope>
    <source>
        <strain evidence="3">DSM 1495 / CBS 144.50 / IMI 039719</strain>
    </source>
</reference>
<organism evidence="3">
    <name type="scientific">Chaetomium thermophilum (strain DSM 1495 / CBS 144.50 / IMI 039719)</name>
    <name type="common">Thermochaetoides thermophila</name>
    <dbReference type="NCBI Taxonomy" id="759272"/>
    <lineage>
        <taxon>Eukaryota</taxon>
        <taxon>Fungi</taxon>
        <taxon>Dikarya</taxon>
        <taxon>Ascomycota</taxon>
        <taxon>Pezizomycotina</taxon>
        <taxon>Sordariomycetes</taxon>
        <taxon>Sordariomycetidae</taxon>
        <taxon>Sordariales</taxon>
        <taxon>Chaetomiaceae</taxon>
        <taxon>Thermochaetoides</taxon>
    </lineage>
</organism>
<sequence>MHSASQSYYMNKDFQTPEETSTTAIQYEIRTTSAVTNPLVYPVSDVSNIFEESVSPTSSAPSTAISSLCRTDSSSASQTETATSIGSSNSADEPSHLSSVDLNMMLAVSPEHAKPSTLTSTFLTSPMPTVIDADTGPRGTGSSEQGSNNRQEEGDGGGSREGIEADWSTSHRHGPTFEDLRRTANLFGQLRQARDEAERAGQPIEDEDEVAQVILSHQSASQWWGNNTESDLVLEE</sequence>
<evidence type="ECO:0000313" key="3">
    <source>
        <dbReference type="Proteomes" id="UP000008066"/>
    </source>
</evidence>
<feature type="region of interest" description="Disordered" evidence="1">
    <location>
        <begin position="116"/>
        <end position="179"/>
    </location>
</feature>
<dbReference type="KEGG" id="cthr:CTHT_0055770"/>
<protein>
    <submittedName>
        <fullName evidence="2">Uncharacterized protein</fullName>
    </submittedName>
</protein>
<dbReference type="AlphaFoldDB" id="G0SC35"/>
<feature type="compositionally biased region" description="Low complexity" evidence="1">
    <location>
        <begin position="53"/>
        <end position="84"/>
    </location>
</feature>
<gene>
    <name evidence="2" type="ORF">CTHT_0055770</name>
</gene>
<feature type="region of interest" description="Disordered" evidence="1">
    <location>
        <begin position="1"/>
        <end position="20"/>
    </location>
</feature>
<evidence type="ECO:0000256" key="1">
    <source>
        <dbReference type="SAM" id="MobiDB-lite"/>
    </source>
</evidence>
<keyword evidence="3" id="KW-1185">Reference proteome</keyword>
<dbReference type="GeneID" id="18259615"/>
<dbReference type="Proteomes" id="UP000008066">
    <property type="component" value="Unassembled WGS sequence"/>
</dbReference>
<feature type="compositionally biased region" description="Polar residues" evidence="1">
    <location>
        <begin position="85"/>
        <end position="96"/>
    </location>
</feature>
<accession>G0SC35</accession>
<dbReference type="RefSeq" id="XP_006695906.1">
    <property type="nucleotide sequence ID" value="XM_006695843.1"/>
</dbReference>
<feature type="region of interest" description="Disordered" evidence="1">
    <location>
        <begin position="53"/>
        <end position="96"/>
    </location>
</feature>
<dbReference type="HOGENOM" id="CLU_1175282_0_0_1"/>